<dbReference type="Proteomes" id="UP000285138">
    <property type="component" value="Unassembled WGS sequence"/>
</dbReference>
<dbReference type="Gene3D" id="3.40.50.300">
    <property type="entry name" value="P-loop containing nucleotide triphosphate hydrolases"/>
    <property type="match status" value="1"/>
</dbReference>
<dbReference type="FunFam" id="3.40.50.300:FF:001994">
    <property type="entry name" value="Translation elongation factor G"/>
    <property type="match status" value="1"/>
</dbReference>
<evidence type="ECO:0000256" key="3">
    <source>
        <dbReference type="ARBA" id="ARBA00022741"/>
    </source>
</evidence>
<dbReference type="PRINTS" id="PR00315">
    <property type="entry name" value="ELONGATNFCT"/>
</dbReference>
<accession>A0A424YB27</accession>
<dbReference type="Pfam" id="PF22042">
    <property type="entry name" value="EF-G_D2"/>
    <property type="match status" value="1"/>
</dbReference>
<dbReference type="InterPro" id="IPR020568">
    <property type="entry name" value="Ribosomal_Su5_D2-typ_SF"/>
</dbReference>
<dbReference type="InterPro" id="IPR053905">
    <property type="entry name" value="EF-G-like_DII"/>
</dbReference>
<dbReference type="GO" id="GO:0032790">
    <property type="term" value="P:ribosome disassembly"/>
    <property type="evidence" value="ECO:0007669"/>
    <property type="project" value="TreeGrafter"/>
</dbReference>
<dbReference type="CDD" id="cd03713">
    <property type="entry name" value="EFG_mtEFG_C"/>
    <property type="match status" value="1"/>
</dbReference>
<keyword evidence="4" id="KW-0342">GTP-binding</keyword>
<dbReference type="Gene3D" id="3.30.70.870">
    <property type="entry name" value="Elongation Factor G (Translational Gtpase), domain 3"/>
    <property type="match status" value="1"/>
</dbReference>
<dbReference type="SUPFAM" id="SSF50447">
    <property type="entry name" value="Translation proteins"/>
    <property type="match status" value="1"/>
</dbReference>
<dbReference type="SUPFAM" id="SSF54211">
    <property type="entry name" value="Ribosomal protein S5 domain 2-like"/>
    <property type="match status" value="1"/>
</dbReference>
<evidence type="ECO:0000256" key="2">
    <source>
        <dbReference type="ARBA" id="ARBA00017872"/>
    </source>
</evidence>
<organism evidence="7 8">
    <name type="scientific">Candidatus Syntrophonatronum acetioxidans</name>
    <dbReference type="NCBI Taxonomy" id="1795816"/>
    <lineage>
        <taxon>Bacteria</taxon>
        <taxon>Bacillati</taxon>
        <taxon>Bacillota</taxon>
        <taxon>Clostridia</taxon>
        <taxon>Eubacteriales</taxon>
        <taxon>Syntrophomonadaceae</taxon>
        <taxon>Candidatus Syntrophonatronum</taxon>
    </lineage>
</organism>
<sequence length="694" mass="76771">MKTYETSTIRNTALISHGGAGKTSLTEALLFTSGATNRLGSVDKGTTVSDFDPDETRKQMSINTSLAPCEWNNMKINVLDTPGYFDFVGEVHAALRVADASIVVVCAASGVEVGTEKVWEYADNYEMPRMVVINKMDRENANFSETLEQLRQNFGTRVIPVQVPLGQETSFKGMVNLVEMKALTFSEDGKEVKEEEISGDMSDQVETYREMMMESLAETDDELLMKYLEGEPLTDEEIKDSLKTGTREGTVVPVLCGAFTRNIGSQPLMDMINYCLPSPGDVGEVKGRVPGCEEEETTRQISVEEPTSALVFKTLADPYVGRINFFKVFSGKIQSDSQVYNANKGKNERLAQVFLMRGKTQISVEEGVAGDIAAVAKLAETTTGDTLCDKGSPLVLEPMAFPTPVISYAVKPKSKGDEEKVFAGLTRFLDEDPTLKVEKNTETKQTLLWGMGELHLDIVCSRLAKKFGVEVELDSPKVPYREAIKEKVTIEGKHKKQSGGRGQFGHVWLEMEPLHSGEEFEFVDKIFGGAVPKQYIPAVEKGIREAMEEGALARNPVTGIKATLYDGSYHTVDSSEMAFKIAASMAFKKGMEKAKPVLLEPIMDVEITVPEAYMGDIMGDINSKRGRIMGTEPLEGKQIIKAQVPLEEMFRYAIDLRSMTQGRGFFTMEFNRYEEVPEHIAQKIIEASKEGEGE</sequence>
<dbReference type="EMBL" id="QZAA01000231">
    <property type="protein sequence ID" value="RQD73929.1"/>
    <property type="molecule type" value="Genomic_DNA"/>
</dbReference>
<dbReference type="NCBIfam" id="NF009381">
    <property type="entry name" value="PRK12740.1-5"/>
    <property type="match status" value="1"/>
</dbReference>
<dbReference type="NCBIfam" id="NF009379">
    <property type="entry name" value="PRK12740.1-3"/>
    <property type="match status" value="1"/>
</dbReference>
<evidence type="ECO:0000313" key="7">
    <source>
        <dbReference type="EMBL" id="RQD73929.1"/>
    </source>
</evidence>
<dbReference type="GO" id="GO:0003746">
    <property type="term" value="F:translation elongation factor activity"/>
    <property type="evidence" value="ECO:0007669"/>
    <property type="project" value="UniProtKB-UniRule"/>
</dbReference>
<dbReference type="CDD" id="cd16262">
    <property type="entry name" value="EFG_III"/>
    <property type="match status" value="1"/>
</dbReference>
<dbReference type="Pfam" id="PF14492">
    <property type="entry name" value="EFG_III"/>
    <property type="match status" value="1"/>
</dbReference>
<dbReference type="InterPro" id="IPR000795">
    <property type="entry name" value="T_Tr_GTP-bd_dom"/>
</dbReference>
<proteinExistence type="inferred from homology"/>
<dbReference type="CDD" id="cd01434">
    <property type="entry name" value="EFG_mtEFG1_IV"/>
    <property type="match status" value="1"/>
</dbReference>
<dbReference type="InterPro" id="IPR009022">
    <property type="entry name" value="EFG_III"/>
</dbReference>
<dbReference type="FunFam" id="3.30.70.240:FF:000001">
    <property type="entry name" value="Elongation factor G"/>
    <property type="match status" value="1"/>
</dbReference>
<dbReference type="FunFam" id="3.30.230.10:FF:000003">
    <property type="entry name" value="Elongation factor G"/>
    <property type="match status" value="1"/>
</dbReference>
<dbReference type="Pfam" id="PF00679">
    <property type="entry name" value="EFG_C"/>
    <property type="match status" value="1"/>
</dbReference>
<dbReference type="Gene3D" id="3.30.70.240">
    <property type="match status" value="1"/>
</dbReference>
<dbReference type="Gene3D" id="3.30.230.10">
    <property type="match status" value="1"/>
</dbReference>
<dbReference type="InterPro" id="IPR027417">
    <property type="entry name" value="P-loop_NTPase"/>
</dbReference>
<dbReference type="PANTHER" id="PTHR43261">
    <property type="entry name" value="TRANSLATION ELONGATION FACTOR G-RELATED"/>
    <property type="match status" value="1"/>
</dbReference>
<dbReference type="Pfam" id="PF00009">
    <property type="entry name" value="GTP_EFTU"/>
    <property type="match status" value="1"/>
</dbReference>
<dbReference type="Gene3D" id="2.40.30.10">
    <property type="entry name" value="Translation factors"/>
    <property type="match status" value="1"/>
</dbReference>
<dbReference type="GO" id="GO:0005525">
    <property type="term" value="F:GTP binding"/>
    <property type="evidence" value="ECO:0007669"/>
    <property type="project" value="UniProtKB-UniRule"/>
</dbReference>
<dbReference type="InterPro" id="IPR005517">
    <property type="entry name" value="Transl_elong_EFG/EF2_IV"/>
</dbReference>
<dbReference type="InterPro" id="IPR035649">
    <property type="entry name" value="EFG_V"/>
</dbReference>
<dbReference type="CDD" id="cd04170">
    <property type="entry name" value="EF-G_bact"/>
    <property type="match status" value="1"/>
</dbReference>
<dbReference type="SUPFAM" id="SSF52540">
    <property type="entry name" value="P-loop containing nucleoside triphosphate hydrolases"/>
    <property type="match status" value="1"/>
</dbReference>
<dbReference type="SUPFAM" id="SSF54980">
    <property type="entry name" value="EF-G C-terminal domain-like"/>
    <property type="match status" value="2"/>
</dbReference>
<dbReference type="SMART" id="SM00889">
    <property type="entry name" value="EFG_IV"/>
    <property type="match status" value="1"/>
</dbReference>
<dbReference type="InterPro" id="IPR004540">
    <property type="entry name" value="Transl_elong_EFG/EF2"/>
</dbReference>
<dbReference type="FunFam" id="3.30.70.870:FF:000002">
    <property type="entry name" value="Translation elongation factor 2"/>
    <property type="match status" value="1"/>
</dbReference>
<dbReference type="InterPro" id="IPR035647">
    <property type="entry name" value="EFG_III/V"/>
</dbReference>
<dbReference type="InterPro" id="IPR009000">
    <property type="entry name" value="Transl_B-barrel_sf"/>
</dbReference>
<dbReference type="FunFam" id="2.40.30.10:FF:000006">
    <property type="entry name" value="Elongation factor G"/>
    <property type="match status" value="1"/>
</dbReference>
<keyword evidence="3" id="KW-0547">Nucleotide-binding</keyword>
<keyword evidence="7" id="KW-0648">Protein biosynthesis</keyword>
<dbReference type="InterPro" id="IPR014721">
    <property type="entry name" value="Ribsml_uS5_D2-typ_fold_subgr"/>
</dbReference>
<dbReference type="InterPro" id="IPR000640">
    <property type="entry name" value="EFG_V-like"/>
</dbReference>
<dbReference type="NCBIfam" id="NF009891">
    <property type="entry name" value="PRK13351.1-1"/>
    <property type="match status" value="1"/>
</dbReference>
<evidence type="ECO:0000256" key="5">
    <source>
        <dbReference type="NCBIfam" id="TIGR00484"/>
    </source>
</evidence>
<evidence type="ECO:0000256" key="1">
    <source>
        <dbReference type="ARBA" id="ARBA00005870"/>
    </source>
</evidence>
<dbReference type="NCBIfam" id="TIGR00231">
    <property type="entry name" value="small_GTP"/>
    <property type="match status" value="1"/>
</dbReference>
<dbReference type="CDD" id="cd04088">
    <property type="entry name" value="EFG_mtEFG_II"/>
    <property type="match status" value="1"/>
</dbReference>
<dbReference type="InterPro" id="IPR041095">
    <property type="entry name" value="EFG_II"/>
</dbReference>
<dbReference type="PANTHER" id="PTHR43261:SF6">
    <property type="entry name" value="ELONGATION FACTOR G-LIKE PROTEIN"/>
    <property type="match status" value="1"/>
</dbReference>
<dbReference type="PROSITE" id="PS51722">
    <property type="entry name" value="G_TR_2"/>
    <property type="match status" value="1"/>
</dbReference>
<dbReference type="InterPro" id="IPR005225">
    <property type="entry name" value="Small_GTP-bd"/>
</dbReference>
<evidence type="ECO:0000313" key="8">
    <source>
        <dbReference type="Proteomes" id="UP000285138"/>
    </source>
</evidence>
<evidence type="ECO:0000256" key="4">
    <source>
        <dbReference type="ARBA" id="ARBA00023134"/>
    </source>
</evidence>
<dbReference type="SMART" id="SM00838">
    <property type="entry name" value="EFG_C"/>
    <property type="match status" value="1"/>
</dbReference>
<dbReference type="NCBIfam" id="TIGR00484">
    <property type="entry name" value="EF-G"/>
    <property type="match status" value="1"/>
</dbReference>
<reference evidence="7 8" key="1">
    <citation type="submission" date="2018-08" db="EMBL/GenBank/DDBJ databases">
        <title>The metabolism and importance of syntrophic acetate oxidation coupled to methane or sulfide production in haloalkaline environments.</title>
        <authorList>
            <person name="Timmers P.H.A."/>
            <person name="Vavourakis C.D."/>
            <person name="Sorokin D.Y."/>
            <person name="Sinninghe Damste J.S."/>
            <person name="Muyzer G."/>
            <person name="Stams A.J.M."/>
            <person name="Plugge C.M."/>
        </authorList>
    </citation>
    <scope>NUCLEOTIDE SEQUENCE [LARGE SCALE GENOMIC DNA]</scope>
    <source>
        <strain evidence="7">MSAO_Bac1</strain>
    </source>
</reference>
<gene>
    <name evidence="7" type="primary">fusA</name>
    <name evidence="7" type="ORF">D5R97_08655</name>
</gene>
<name>A0A424YB27_9FIRM</name>
<keyword evidence="7" id="KW-0251">Elongation factor</keyword>
<dbReference type="GO" id="GO:0003924">
    <property type="term" value="F:GTPase activity"/>
    <property type="evidence" value="ECO:0007669"/>
    <property type="project" value="InterPro"/>
</dbReference>
<feature type="domain" description="Tr-type G" evidence="6">
    <location>
        <begin position="7"/>
        <end position="280"/>
    </location>
</feature>
<comment type="similarity">
    <text evidence="1">Belongs to the TRAFAC class translation factor GTPase superfamily. Classic translation factor GTPase family. EF-G/EF-2 subfamily.</text>
</comment>
<evidence type="ECO:0000259" key="6">
    <source>
        <dbReference type="PROSITE" id="PS51722"/>
    </source>
</evidence>
<dbReference type="Pfam" id="PF03764">
    <property type="entry name" value="EFG_IV"/>
    <property type="match status" value="1"/>
</dbReference>
<protein>
    <recommendedName>
        <fullName evidence="2 5">Elongation factor G</fullName>
    </recommendedName>
</protein>
<dbReference type="InterPro" id="IPR047872">
    <property type="entry name" value="EFG_IV"/>
</dbReference>
<comment type="caution">
    <text evidence="7">The sequence shown here is derived from an EMBL/GenBank/DDBJ whole genome shotgun (WGS) entry which is preliminary data.</text>
</comment>
<dbReference type="AlphaFoldDB" id="A0A424YB27"/>